<dbReference type="SUPFAM" id="SSF46785">
    <property type="entry name" value="Winged helix' DNA-binding domain"/>
    <property type="match status" value="1"/>
</dbReference>
<keyword evidence="3" id="KW-0804">Transcription</keyword>
<dbReference type="AlphaFoldDB" id="A0A1T4QNX7"/>
<accession>A0A1T4QNX7</accession>
<organism evidence="5 6">
    <name type="scientific">Carboxydocella sporoproducens DSM 16521</name>
    <dbReference type="NCBI Taxonomy" id="1121270"/>
    <lineage>
        <taxon>Bacteria</taxon>
        <taxon>Bacillati</taxon>
        <taxon>Bacillota</taxon>
        <taxon>Clostridia</taxon>
        <taxon>Eubacteriales</taxon>
        <taxon>Clostridiales Family XVI. Incertae Sedis</taxon>
        <taxon>Carboxydocella</taxon>
    </lineage>
</organism>
<evidence type="ECO:0000256" key="1">
    <source>
        <dbReference type="ARBA" id="ARBA00023015"/>
    </source>
</evidence>
<dbReference type="PANTHER" id="PTHR33204">
    <property type="entry name" value="TRANSCRIPTIONAL REGULATOR, MARR FAMILY"/>
    <property type="match status" value="1"/>
</dbReference>
<dbReference type="PROSITE" id="PS51118">
    <property type="entry name" value="HTH_HXLR"/>
    <property type="match status" value="1"/>
</dbReference>
<gene>
    <name evidence="5" type="ORF">SAMN02745885_01727</name>
</gene>
<keyword evidence="6" id="KW-1185">Reference proteome</keyword>
<dbReference type="PANTHER" id="PTHR33204:SF29">
    <property type="entry name" value="TRANSCRIPTIONAL REGULATOR"/>
    <property type="match status" value="1"/>
</dbReference>
<keyword evidence="1" id="KW-0805">Transcription regulation</keyword>
<evidence type="ECO:0000256" key="3">
    <source>
        <dbReference type="ARBA" id="ARBA00023163"/>
    </source>
</evidence>
<evidence type="ECO:0000259" key="4">
    <source>
        <dbReference type="PROSITE" id="PS51118"/>
    </source>
</evidence>
<evidence type="ECO:0000313" key="6">
    <source>
        <dbReference type="Proteomes" id="UP000189933"/>
    </source>
</evidence>
<dbReference type="GO" id="GO:0003677">
    <property type="term" value="F:DNA binding"/>
    <property type="evidence" value="ECO:0007669"/>
    <property type="project" value="UniProtKB-KW"/>
</dbReference>
<dbReference type="InterPro" id="IPR036390">
    <property type="entry name" value="WH_DNA-bd_sf"/>
</dbReference>
<dbReference type="Pfam" id="PF01638">
    <property type="entry name" value="HxlR"/>
    <property type="match status" value="1"/>
</dbReference>
<reference evidence="6" key="1">
    <citation type="submission" date="2017-02" db="EMBL/GenBank/DDBJ databases">
        <authorList>
            <person name="Varghese N."/>
            <person name="Submissions S."/>
        </authorList>
    </citation>
    <scope>NUCLEOTIDE SEQUENCE [LARGE SCALE GENOMIC DNA]</scope>
    <source>
        <strain evidence="6">DSM 16521</strain>
    </source>
</reference>
<sequence>MDIRQELLELKCPVAIAQNIVAGKWKLVIIWMLKDGPKRFNELLRALPSIRQGYLTQQLRELERDQLVHRHVYPVVPPRVEYSLTDMGQRFLEVLNKMYEWGLEYQEFLRHSSISTERSQ</sequence>
<proteinExistence type="predicted"/>
<protein>
    <submittedName>
        <fullName evidence="5">Transcriptional regulator, HxlR family</fullName>
    </submittedName>
</protein>
<dbReference type="InterPro" id="IPR036388">
    <property type="entry name" value="WH-like_DNA-bd_sf"/>
</dbReference>
<dbReference type="OrthoDB" id="9791143at2"/>
<feature type="domain" description="HTH hxlR-type" evidence="4">
    <location>
        <begin position="12"/>
        <end position="110"/>
    </location>
</feature>
<keyword evidence="2" id="KW-0238">DNA-binding</keyword>
<evidence type="ECO:0000256" key="2">
    <source>
        <dbReference type="ARBA" id="ARBA00023125"/>
    </source>
</evidence>
<dbReference type="EMBL" id="FUXM01000020">
    <property type="protein sequence ID" value="SKA05171.1"/>
    <property type="molecule type" value="Genomic_DNA"/>
</dbReference>
<name>A0A1T4QNX7_9FIRM</name>
<evidence type="ECO:0000313" key="5">
    <source>
        <dbReference type="EMBL" id="SKA05171.1"/>
    </source>
</evidence>
<dbReference type="RefSeq" id="WP_078665770.1">
    <property type="nucleotide sequence ID" value="NZ_FUXM01000020.1"/>
</dbReference>
<dbReference type="Gene3D" id="1.10.10.10">
    <property type="entry name" value="Winged helix-like DNA-binding domain superfamily/Winged helix DNA-binding domain"/>
    <property type="match status" value="1"/>
</dbReference>
<dbReference type="InterPro" id="IPR002577">
    <property type="entry name" value="HTH_HxlR"/>
</dbReference>
<dbReference type="Proteomes" id="UP000189933">
    <property type="component" value="Unassembled WGS sequence"/>
</dbReference>